<evidence type="ECO:0000256" key="4">
    <source>
        <dbReference type="ARBA" id="ARBA00022840"/>
    </source>
</evidence>
<dbReference type="Pfam" id="PF00005">
    <property type="entry name" value="ABC_tran"/>
    <property type="match status" value="2"/>
</dbReference>
<evidence type="ECO:0000313" key="8">
    <source>
        <dbReference type="Proteomes" id="UP001179361"/>
    </source>
</evidence>
<keyword evidence="4 7" id="KW-0067">ATP-binding</keyword>
<dbReference type="PANTHER" id="PTHR19211:SF6">
    <property type="entry name" value="BLL7188 PROTEIN"/>
    <property type="match status" value="1"/>
</dbReference>
<gene>
    <name evidence="7" type="ORF">LQ564_14700</name>
</gene>
<evidence type="ECO:0000256" key="2">
    <source>
        <dbReference type="ARBA" id="ARBA00022737"/>
    </source>
</evidence>
<comment type="caution">
    <text evidence="7">The sequence shown here is derived from an EMBL/GenBank/DDBJ whole genome shotgun (WGS) entry which is preliminary data.</text>
</comment>
<keyword evidence="8" id="KW-1185">Reference proteome</keyword>
<dbReference type="PANTHER" id="PTHR19211">
    <property type="entry name" value="ATP-BINDING TRANSPORT PROTEIN-RELATED"/>
    <property type="match status" value="1"/>
</dbReference>
<evidence type="ECO:0000256" key="3">
    <source>
        <dbReference type="ARBA" id="ARBA00022741"/>
    </source>
</evidence>
<dbReference type="RefSeq" id="WP_231058843.1">
    <property type="nucleotide sequence ID" value="NZ_JAJNOC010000004.1"/>
</dbReference>
<accession>A0ABS8Q728</accession>
<reference evidence="7" key="1">
    <citation type="submission" date="2021-11" db="EMBL/GenBank/DDBJ databases">
        <title>The complete genome of Massilia sp sp. G4R7.</title>
        <authorList>
            <person name="Liu L."/>
            <person name="Yue J."/>
            <person name="Yuan J."/>
            <person name="Yang F."/>
            <person name="Li L."/>
        </authorList>
    </citation>
    <scope>NUCLEOTIDE SEQUENCE</scope>
    <source>
        <strain evidence="7">G4R7</strain>
    </source>
</reference>
<organism evidence="7 8">
    <name type="scientific">Massilia phyllostachyos</name>
    <dbReference type="NCBI Taxonomy" id="2898585"/>
    <lineage>
        <taxon>Bacteria</taxon>
        <taxon>Pseudomonadati</taxon>
        <taxon>Pseudomonadota</taxon>
        <taxon>Betaproteobacteria</taxon>
        <taxon>Burkholderiales</taxon>
        <taxon>Oxalobacteraceae</taxon>
        <taxon>Telluria group</taxon>
        <taxon>Massilia</taxon>
    </lineage>
</organism>
<dbReference type="InterPro" id="IPR003593">
    <property type="entry name" value="AAA+_ATPase"/>
</dbReference>
<dbReference type="Proteomes" id="UP001179361">
    <property type="component" value="Unassembled WGS sequence"/>
</dbReference>
<evidence type="ECO:0000313" key="7">
    <source>
        <dbReference type="EMBL" id="MCD2517560.1"/>
    </source>
</evidence>
<dbReference type="Gene3D" id="3.40.50.300">
    <property type="entry name" value="P-loop containing nucleotide triphosphate hydrolases"/>
    <property type="match status" value="2"/>
</dbReference>
<name>A0ABS8Q728_9BURK</name>
<sequence length="537" mass="58864">MTHPFLALDSASFDLPDGTTLLSCLTEQFDSRHTGLVGRNGVGKSVLARLLAGELQASAGRCVRSGPVFYLPQQVDRLHGETVASLARLKPTLDALQRIDAGSIDPLDFDLVGDRWDLPARLQHALEQAGLGHLDAATPAQQLSGGEAMRVALLGAMLSNADFLILDEPTNHLDRPSRQALVDQLRQWKGGLIVVSHDRTLLEQMDRIVELSSQGLRSYGGNYSFYAAARAAEQDSAQRDLDHARHTLQREERAMREQRERQQRRQAQGAREGKAANQAKILLGRQKERSEASGGRLQQRIDETRQQHREQVRHAAEQLREDQAIRLQGPQLSAAAQRRVVQLEDVALPFVPPVLRRIDLVITGQQRIGITGPNGSGKSTLLKVIAGEIDPLAGRVTRDPACAWLDQRLATLDPDRCAIDQLIAANRSVAPDRLRTYLAQIGLDARKATMATGLLSGGERLKAALACALYADPPARLLLLDEPGNHLDLASLEALESMLAQYTGALVVVSHDEVFLDRLHLTHRLTAGEGGWRLEAC</sequence>
<feature type="compositionally biased region" description="Basic and acidic residues" evidence="5">
    <location>
        <begin position="299"/>
        <end position="309"/>
    </location>
</feature>
<evidence type="ECO:0000259" key="6">
    <source>
        <dbReference type="PROSITE" id="PS50893"/>
    </source>
</evidence>
<keyword evidence="2" id="KW-0677">Repeat</keyword>
<feature type="region of interest" description="Disordered" evidence="5">
    <location>
        <begin position="252"/>
        <end position="309"/>
    </location>
</feature>
<proteinExistence type="predicted"/>
<dbReference type="PROSITE" id="PS00211">
    <property type="entry name" value="ABC_TRANSPORTER_1"/>
    <property type="match status" value="1"/>
</dbReference>
<keyword evidence="3" id="KW-0547">Nucleotide-binding</keyword>
<dbReference type="PROSITE" id="PS50893">
    <property type="entry name" value="ABC_TRANSPORTER_2"/>
    <property type="match status" value="2"/>
</dbReference>
<dbReference type="InterPro" id="IPR027417">
    <property type="entry name" value="P-loop_NTPase"/>
</dbReference>
<dbReference type="SMART" id="SM00382">
    <property type="entry name" value="AAA"/>
    <property type="match status" value="2"/>
</dbReference>
<feature type="domain" description="ABC transporter" evidence="6">
    <location>
        <begin position="6"/>
        <end position="238"/>
    </location>
</feature>
<dbReference type="InterPro" id="IPR003439">
    <property type="entry name" value="ABC_transporter-like_ATP-bd"/>
</dbReference>
<keyword evidence="1" id="KW-0472">Membrane</keyword>
<evidence type="ECO:0000256" key="1">
    <source>
        <dbReference type="ARBA" id="ARBA00022475"/>
    </source>
</evidence>
<dbReference type="GO" id="GO:0005524">
    <property type="term" value="F:ATP binding"/>
    <property type="evidence" value="ECO:0007669"/>
    <property type="project" value="UniProtKB-KW"/>
</dbReference>
<keyword evidence="1" id="KW-1003">Cell membrane</keyword>
<dbReference type="EMBL" id="JAJNOC010000004">
    <property type="protein sequence ID" value="MCD2517560.1"/>
    <property type="molecule type" value="Genomic_DNA"/>
</dbReference>
<feature type="domain" description="ABC transporter" evidence="6">
    <location>
        <begin position="338"/>
        <end position="537"/>
    </location>
</feature>
<feature type="compositionally biased region" description="Basic and acidic residues" evidence="5">
    <location>
        <begin position="252"/>
        <end position="263"/>
    </location>
</feature>
<evidence type="ECO:0000256" key="5">
    <source>
        <dbReference type="SAM" id="MobiDB-lite"/>
    </source>
</evidence>
<dbReference type="SUPFAM" id="SSF52540">
    <property type="entry name" value="P-loop containing nucleoside triphosphate hydrolases"/>
    <property type="match status" value="2"/>
</dbReference>
<dbReference type="InterPro" id="IPR050611">
    <property type="entry name" value="ABCF"/>
</dbReference>
<dbReference type="InterPro" id="IPR017871">
    <property type="entry name" value="ABC_transporter-like_CS"/>
</dbReference>
<dbReference type="CDD" id="cd03221">
    <property type="entry name" value="ABCF_EF-3"/>
    <property type="match status" value="2"/>
</dbReference>
<protein>
    <submittedName>
        <fullName evidence="7">ATP-binding cassette domain-containing protein</fullName>
    </submittedName>
</protein>